<dbReference type="PANTHER" id="PTHR23511">
    <property type="entry name" value="SYNAPTIC VESICLE GLYCOPROTEIN 2"/>
    <property type="match status" value="1"/>
</dbReference>
<dbReference type="Gene3D" id="1.20.1250.20">
    <property type="entry name" value="MFS general substrate transporter like domains"/>
    <property type="match status" value="1"/>
</dbReference>
<evidence type="ECO:0000256" key="1">
    <source>
        <dbReference type="ARBA" id="ARBA00004141"/>
    </source>
</evidence>
<sequence>MGRDSDPIGKKLDDGPPPPAYAPGSSSEEEDAAILPTGVLDPVYDAKARVLNRAIQDIGMGWYQWQLFIVVGFGWAADNLWPIATSLVLTPVSNEFDPARPPILTLSQNIGLLAGAAFWGFGCDVFGRRWGFNLTLGLAAVWGMVAAGAPSFAAICVFAALWSFGVGGNLPVDSAIFLEFLPGSHQYLLTVLSVDWAIAQVVTNLVAWPLLGSLTCQQEQETCTKSENMGWRYFLITMGGLTLVMFFIRFVCFTIFESPKYLMGKGRDEEAVRIVHEVARRNGKTTELTVDELKACEPEGYTVQADVSTTLKRNLQKLDSSQVKVLFSTRRLALSTGLIMAVWALIGLAYPLYNAFLPYIQAMRGVEFADGSTYITYRNNLIIAVLGVPGALIGGFLVELPYVGRKGALFGSTALTGVFLYCSTIAKTSTQLLGWNCAFNLCSSTMYAVLYGYTPELFPTPQRGTGNALTATCNRIFGIMAPIVAMFANLETAAPVYTSGALFIAAGLLVLAMPYESRGRVAL</sequence>
<feature type="transmembrane region" description="Helical" evidence="8">
    <location>
        <begin position="332"/>
        <end position="353"/>
    </location>
</feature>
<evidence type="ECO:0000256" key="5">
    <source>
        <dbReference type="ARBA" id="ARBA00022989"/>
    </source>
</evidence>
<feature type="transmembrane region" description="Helical" evidence="8">
    <location>
        <begin position="109"/>
        <end position="127"/>
    </location>
</feature>
<evidence type="ECO:0000259" key="9">
    <source>
        <dbReference type="PROSITE" id="PS50850"/>
    </source>
</evidence>
<keyword evidence="6 8" id="KW-0472">Membrane</keyword>
<evidence type="ECO:0000313" key="11">
    <source>
        <dbReference type="Proteomes" id="UP000029964"/>
    </source>
</evidence>
<dbReference type="HOGENOM" id="CLU_001265_52_4_1"/>
<dbReference type="Pfam" id="PF00083">
    <property type="entry name" value="Sugar_tr"/>
    <property type="match status" value="1"/>
</dbReference>
<feature type="transmembrane region" description="Helical" evidence="8">
    <location>
        <begin position="139"/>
        <end position="164"/>
    </location>
</feature>
<proteinExistence type="inferred from homology"/>
<evidence type="ECO:0000256" key="3">
    <source>
        <dbReference type="ARBA" id="ARBA00022448"/>
    </source>
</evidence>
<comment type="similarity">
    <text evidence="2">Belongs to the major facilitator superfamily.</text>
</comment>
<dbReference type="PROSITE" id="PS50850">
    <property type="entry name" value="MFS"/>
    <property type="match status" value="1"/>
</dbReference>
<dbReference type="SUPFAM" id="SSF103473">
    <property type="entry name" value="MFS general substrate transporter"/>
    <property type="match status" value="1"/>
</dbReference>
<gene>
    <name evidence="10" type="ORF">ACRE_080770</name>
</gene>
<feature type="compositionally biased region" description="Basic and acidic residues" evidence="7">
    <location>
        <begin position="1"/>
        <end position="14"/>
    </location>
</feature>
<dbReference type="Proteomes" id="UP000029964">
    <property type="component" value="Unassembled WGS sequence"/>
</dbReference>
<evidence type="ECO:0000256" key="7">
    <source>
        <dbReference type="SAM" id="MobiDB-lite"/>
    </source>
</evidence>
<feature type="region of interest" description="Disordered" evidence="7">
    <location>
        <begin position="1"/>
        <end position="30"/>
    </location>
</feature>
<feature type="transmembrane region" description="Helical" evidence="8">
    <location>
        <begin position="233"/>
        <end position="256"/>
    </location>
</feature>
<organism evidence="10 11">
    <name type="scientific">Hapsidospora chrysogenum (strain ATCC 11550 / CBS 779.69 / DSM 880 / IAM 14645 / JCM 23072 / IMI 49137)</name>
    <name type="common">Acremonium chrysogenum</name>
    <dbReference type="NCBI Taxonomy" id="857340"/>
    <lineage>
        <taxon>Eukaryota</taxon>
        <taxon>Fungi</taxon>
        <taxon>Dikarya</taxon>
        <taxon>Ascomycota</taxon>
        <taxon>Pezizomycotina</taxon>
        <taxon>Sordariomycetes</taxon>
        <taxon>Hypocreomycetidae</taxon>
        <taxon>Hypocreales</taxon>
        <taxon>Bionectriaceae</taxon>
        <taxon>Hapsidospora</taxon>
    </lineage>
</organism>
<feature type="transmembrane region" description="Helical" evidence="8">
    <location>
        <begin position="407"/>
        <end position="426"/>
    </location>
</feature>
<evidence type="ECO:0000256" key="2">
    <source>
        <dbReference type="ARBA" id="ARBA00008335"/>
    </source>
</evidence>
<evidence type="ECO:0000256" key="4">
    <source>
        <dbReference type="ARBA" id="ARBA00022692"/>
    </source>
</evidence>
<dbReference type="InterPro" id="IPR036259">
    <property type="entry name" value="MFS_trans_sf"/>
</dbReference>
<feature type="transmembrane region" description="Helical" evidence="8">
    <location>
        <begin position="67"/>
        <end position="89"/>
    </location>
</feature>
<feature type="transmembrane region" description="Helical" evidence="8">
    <location>
        <begin position="432"/>
        <end position="454"/>
    </location>
</feature>
<dbReference type="PANTHER" id="PTHR23511:SF12">
    <property type="entry name" value="TRANSPORTER, PUTATIVE (AFU_ORTHOLOGUE AFUA_7G01740)-RELATED"/>
    <property type="match status" value="1"/>
</dbReference>
<dbReference type="FunFam" id="1.20.1250.20:FF:000171">
    <property type="entry name" value="MFS general substrate transporter"/>
    <property type="match status" value="1"/>
</dbReference>
<dbReference type="AlphaFoldDB" id="A0A086SVU1"/>
<dbReference type="InterPro" id="IPR020846">
    <property type="entry name" value="MFS_dom"/>
</dbReference>
<keyword evidence="11" id="KW-1185">Reference proteome</keyword>
<evidence type="ECO:0000256" key="6">
    <source>
        <dbReference type="ARBA" id="ARBA00023136"/>
    </source>
</evidence>
<protein>
    <submittedName>
        <fullName evidence="10">Putative MFS-type transporter-like protein</fullName>
    </submittedName>
</protein>
<feature type="transmembrane region" description="Helical" evidence="8">
    <location>
        <begin position="494"/>
        <end position="515"/>
    </location>
</feature>
<evidence type="ECO:0000313" key="10">
    <source>
        <dbReference type="EMBL" id="KFH41223.1"/>
    </source>
</evidence>
<reference evidence="11" key="1">
    <citation type="journal article" date="2014" name="Genome Announc.">
        <title>Genome sequence and annotation of Acremonium chrysogenum, producer of the beta-lactam antibiotic cephalosporin C.</title>
        <authorList>
            <person name="Terfehr D."/>
            <person name="Dahlmann T.A."/>
            <person name="Specht T."/>
            <person name="Zadra I."/>
            <person name="Kuernsteiner H."/>
            <person name="Kueck U."/>
        </authorList>
    </citation>
    <scope>NUCLEOTIDE SEQUENCE [LARGE SCALE GENOMIC DNA]</scope>
    <source>
        <strain evidence="11">ATCC 11550 / CBS 779.69 / DSM 880 / IAM 14645 / JCM 23072 / IMI 49137</strain>
    </source>
</reference>
<name>A0A086SVU1_HAPC1</name>
<feature type="domain" description="Major facilitator superfamily (MFS) profile" evidence="9">
    <location>
        <begin position="52"/>
        <end position="518"/>
    </location>
</feature>
<comment type="caution">
    <text evidence="10">The sequence shown here is derived from an EMBL/GenBank/DDBJ whole genome shotgun (WGS) entry which is preliminary data.</text>
</comment>
<comment type="subcellular location">
    <subcellularLocation>
        <location evidence="1">Membrane</location>
        <topology evidence="1">Multi-pass membrane protein</topology>
    </subcellularLocation>
</comment>
<keyword evidence="3" id="KW-0813">Transport</keyword>
<evidence type="ECO:0000256" key="8">
    <source>
        <dbReference type="SAM" id="Phobius"/>
    </source>
</evidence>
<dbReference type="CDD" id="cd17316">
    <property type="entry name" value="MFS_SV2_like"/>
    <property type="match status" value="1"/>
</dbReference>
<dbReference type="GO" id="GO:0016020">
    <property type="term" value="C:membrane"/>
    <property type="evidence" value="ECO:0007669"/>
    <property type="project" value="UniProtKB-SubCell"/>
</dbReference>
<accession>A0A086SVU1</accession>
<keyword evidence="5 8" id="KW-1133">Transmembrane helix</keyword>
<dbReference type="InterPro" id="IPR005828">
    <property type="entry name" value="MFS_sugar_transport-like"/>
</dbReference>
<keyword evidence="4 8" id="KW-0812">Transmembrane</keyword>
<feature type="transmembrane region" description="Helical" evidence="8">
    <location>
        <begin position="381"/>
        <end position="400"/>
    </location>
</feature>
<dbReference type="GO" id="GO:0022857">
    <property type="term" value="F:transmembrane transporter activity"/>
    <property type="evidence" value="ECO:0007669"/>
    <property type="project" value="InterPro"/>
</dbReference>
<dbReference type="EMBL" id="JPKY01000140">
    <property type="protein sequence ID" value="KFH41223.1"/>
    <property type="molecule type" value="Genomic_DNA"/>
</dbReference>
<dbReference type="OrthoDB" id="4139357at2759"/>